<dbReference type="AlphaFoldDB" id="A0A2U3DSK8"/>
<feature type="compositionally biased region" description="Polar residues" evidence="1">
    <location>
        <begin position="132"/>
        <end position="144"/>
    </location>
</feature>
<accession>A0A2U3DSK8</accession>
<evidence type="ECO:0000313" key="2">
    <source>
        <dbReference type="EMBL" id="PWI65233.1"/>
    </source>
</evidence>
<sequence>MGTSCYHLEVLTNGPRKPNHFHFICFNGLTLKHHRDSPHAHVDGVWLSLPKPKALLHELEAELLAYSPQELVRIANDALHELDSDDWKRPWRRQLFVREDQCNYFVGALQLLELRWEAVLQQGKMTTRRATHSQAAECSISESPTPKAPVPAYSPT</sequence>
<evidence type="ECO:0000313" key="3">
    <source>
        <dbReference type="Proteomes" id="UP000245956"/>
    </source>
</evidence>
<feature type="region of interest" description="Disordered" evidence="1">
    <location>
        <begin position="131"/>
        <end position="156"/>
    </location>
</feature>
<reference evidence="2 3" key="1">
    <citation type="journal article" date="2016" name="Front. Microbiol.">
        <title>Genome and transcriptome sequences reveal the specific parasitism of the nematophagous Purpureocillium lilacinum 36-1.</title>
        <authorList>
            <person name="Xie J."/>
            <person name="Li S."/>
            <person name="Mo C."/>
            <person name="Xiao X."/>
            <person name="Peng D."/>
            <person name="Wang G."/>
            <person name="Xiao Y."/>
        </authorList>
    </citation>
    <scope>NUCLEOTIDE SEQUENCE [LARGE SCALE GENOMIC DNA]</scope>
    <source>
        <strain evidence="2 3">36-1</strain>
    </source>
</reference>
<dbReference type="EMBL" id="LCWV01000036">
    <property type="protein sequence ID" value="PWI65233.1"/>
    <property type="molecule type" value="Genomic_DNA"/>
</dbReference>
<feature type="compositionally biased region" description="Pro residues" evidence="1">
    <location>
        <begin position="146"/>
        <end position="156"/>
    </location>
</feature>
<proteinExistence type="predicted"/>
<dbReference type="Proteomes" id="UP000245956">
    <property type="component" value="Unassembled WGS sequence"/>
</dbReference>
<name>A0A2U3DSK8_PURLI</name>
<evidence type="ECO:0000256" key="1">
    <source>
        <dbReference type="SAM" id="MobiDB-lite"/>
    </source>
</evidence>
<organism evidence="2 3">
    <name type="scientific">Purpureocillium lilacinum</name>
    <name type="common">Paecilomyces lilacinus</name>
    <dbReference type="NCBI Taxonomy" id="33203"/>
    <lineage>
        <taxon>Eukaryota</taxon>
        <taxon>Fungi</taxon>
        <taxon>Dikarya</taxon>
        <taxon>Ascomycota</taxon>
        <taxon>Pezizomycotina</taxon>
        <taxon>Sordariomycetes</taxon>
        <taxon>Hypocreomycetidae</taxon>
        <taxon>Hypocreales</taxon>
        <taxon>Ophiocordycipitaceae</taxon>
        <taxon>Purpureocillium</taxon>
    </lineage>
</organism>
<gene>
    <name evidence="2" type="ORF">PCL_07283</name>
</gene>
<protein>
    <submittedName>
        <fullName evidence="2">Uncharacterized protein</fullName>
    </submittedName>
</protein>
<comment type="caution">
    <text evidence="2">The sequence shown here is derived from an EMBL/GenBank/DDBJ whole genome shotgun (WGS) entry which is preliminary data.</text>
</comment>